<evidence type="ECO:0000313" key="13">
    <source>
        <dbReference type="EMBL" id="CAG90404.2"/>
    </source>
</evidence>
<dbReference type="GeneID" id="2904825"/>
<comment type="subcellular location">
    <subcellularLocation>
        <location evidence="1">Golgi apparatus membrane</location>
        <topology evidence="1">Single-pass type IV membrane protein</topology>
    </subcellularLocation>
</comment>
<dbReference type="GO" id="GO:0000149">
    <property type="term" value="F:SNARE binding"/>
    <property type="evidence" value="ECO:0007669"/>
    <property type="project" value="TreeGrafter"/>
</dbReference>
<evidence type="ECO:0000256" key="2">
    <source>
        <dbReference type="ARBA" id="ARBA00009063"/>
    </source>
</evidence>
<dbReference type="InterPro" id="IPR045242">
    <property type="entry name" value="Syntaxin"/>
</dbReference>
<keyword evidence="4 11" id="KW-0812">Transmembrane</keyword>
<gene>
    <name evidence="13" type="ordered locus">DEHA2G08954g</name>
</gene>
<evidence type="ECO:0000256" key="7">
    <source>
        <dbReference type="ARBA" id="ARBA00023034"/>
    </source>
</evidence>
<dbReference type="eggNOG" id="KOG0809">
    <property type="taxonomic scope" value="Eukaryota"/>
</dbReference>
<reference evidence="13 14" key="1">
    <citation type="journal article" date="2004" name="Nature">
        <title>Genome evolution in yeasts.</title>
        <authorList>
            <consortium name="Genolevures"/>
            <person name="Dujon B."/>
            <person name="Sherman D."/>
            <person name="Fischer G."/>
            <person name="Durrens P."/>
            <person name="Casaregola S."/>
            <person name="Lafontaine I."/>
            <person name="de Montigny J."/>
            <person name="Marck C."/>
            <person name="Neuveglise C."/>
            <person name="Talla E."/>
            <person name="Goffard N."/>
            <person name="Frangeul L."/>
            <person name="Aigle M."/>
            <person name="Anthouard V."/>
            <person name="Babour A."/>
            <person name="Barbe V."/>
            <person name="Barnay S."/>
            <person name="Blanchin S."/>
            <person name="Beckerich J.M."/>
            <person name="Beyne E."/>
            <person name="Bleykasten C."/>
            <person name="Boisrame A."/>
            <person name="Boyer J."/>
            <person name="Cattolico L."/>
            <person name="Confanioleri F."/>
            <person name="de Daruvar A."/>
            <person name="Despons L."/>
            <person name="Fabre E."/>
            <person name="Fairhead C."/>
            <person name="Ferry-Dumazet H."/>
            <person name="Groppi A."/>
            <person name="Hantraye F."/>
            <person name="Hennequin C."/>
            <person name="Jauniaux N."/>
            <person name="Joyet P."/>
            <person name="Kachouri R."/>
            <person name="Kerrest A."/>
            <person name="Koszul R."/>
            <person name="Lemaire M."/>
            <person name="Lesur I."/>
            <person name="Ma L."/>
            <person name="Muller H."/>
            <person name="Nicaud J.M."/>
            <person name="Nikolski M."/>
            <person name="Oztas S."/>
            <person name="Ozier-Kalogeropoulos O."/>
            <person name="Pellenz S."/>
            <person name="Potier S."/>
            <person name="Richard G.F."/>
            <person name="Straub M.L."/>
            <person name="Suleau A."/>
            <person name="Swennene D."/>
            <person name="Tekaia F."/>
            <person name="Wesolowski-Louvel M."/>
            <person name="Westhof E."/>
            <person name="Wirth B."/>
            <person name="Zeniou-Meyer M."/>
            <person name="Zivanovic I."/>
            <person name="Bolotin-Fukuhara M."/>
            <person name="Thierry A."/>
            <person name="Bouchier C."/>
            <person name="Caudron B."/>
            <person name="Scarpelli C."/>
            <person name="Gaillardin C."/>
            <person name="Weissenbach J."/>
            <person name="Wincker P."/>
            <person name="Souciet J.L."/>
        </authorList>
    </citation>
    <scope>NUCLEOTIDE SEQUENCE [LARGE SCALE GENOMIC DNA]</scope>
    <source>
        <strain evidence="14">ATCC 36239 / CBS 767 / BCRC 21394 / JCM 1990 / NBRC 0083 / IGC 2968</strain>
    </source>
</reference>
<dbReference type="InterPro" id="IPR006012">
    <property type="entry name" value="Syntaxin/epimorphin_CS"/>
</dbReference>
<dbReference type="VEuPathDB" id="FungiDB:DEHA2G08954g"/>
<dbReference type="OMA" id="NRKMCII"/>
<dbReference type="EMBL" id="CR382139">
    <property type="protein sequence ID" value="CAG90404.2"/>
    <property type="molecule type" value="Genomic_DNA"/>
</dbReference>
<dbReference type="SMART" id="SM00397">
    <property type="entry name" value="t_SNARE"/>
    <property type="match status" value="1"/>
</dbReference>
<evidence type="ECO:0000256" key="1">
    <source>
        <dbReference type="ARBA" id="ARBA00004409"/>
    </source>
</evidence>
<evidence type="ECO:0000256" key="6">
    <source>
        <dbReference type="ARBA" id="ARBA00022989"/>
    </source>
</evidence>
<dbReference type="PANTHER" id="PTHR19957">
    <property type="entry name" value="SYNTAXIN"/>
    <property type="match status" value="1"/>
</dbReference>
<protein>
    <submittedName>
        <fullName evidence="13">DEHA2G08954p</fullName>
    </submittedName>
</protein>
<evidence type="ECO:0000256" key="11">
    <source>
        <dbReference type="SAM" id="Phobius"/>
    </source>
</evidence>
<evidence type="ECO:0000256" key="3">
    <source>
        <dbReference type="ARBA" id="ARBA00022448"/>
    </source>
</evidence>
<proteinExistence type="inferred from homology"/>
<dbReference type="PROSITE" id="PS50192">
    <property type="entry name" value="T_SNARE"/>
    <property type="match status" value="1"/>
</dbReference>
<keyword evidence="7" id="KW-0333">Golgi apparatus</keyword>
<evidence type="ECO:0000256" key="4">
    <source>
        <dbReference type="ARBA" id="ARBA00022692"/>
    </source>
</evidence>
<feature type="transmembrane region" description="Helical" evidence="11">
    <location>
        <begin position="303"/>
        <end position="320"/>
    </location>
</feature>
<dbReference type="OrthoDB" id="10251371at2759"/>
<dbReference type="SUPFAM" id="SSF47661">
    <property type="entry name" value="t-snare proteins"/>
    <property type="match status" value="1"/>
</dbReference>
<keyword evidence="8" id="KW-0175">Coiled coil</keyword>
<dbReference type="GO" id="GO:0006906">
    <property type="term" value="P:vesicle fusion"/>
    <property type="evidence" value="ECO:0007669"/>
    <property type="project" value="TreeGrafter"/>
</dbReference>
<evidence type="ECO:0000313" key="14">
    <source>
        <dbReference type="Proteomes" id="UP000000599"/>
    </source>
</evidence>
<dbReference type="GO" id="GO:0005484">
    <property type="term" value="F:SNAP receptor activity"/>
    <property type="evidence" value="ECO:0007669"/>
    <property type="project" value="InterPro"/>
</dbReference>
<keyword evidence="14" id="KW-1185">Reference proteome</keyword>
<feature type="region of interest" description="Disordered" evidence="10">
    <location>
        <begin position="328"/>
        <end position="370"/>
    </location>
</feature>
<feature type="compositionally biased region" description="Polar residues" evidence="10">
    <location>
        <begin position="353"/>
        <end position="365"/>
    </location>
</feature>
<dbReference type="CDD" id="cd15845">
    <property type="entry name" value="SNARE_syntaxin16"/>
    <property type="match status" value="1"/>
</dbReference>
<keyword evidence="3" id="KW-0813">Transport</keyword>
<organism evidence="13 14">
    <name type="scientific">Debaryomyces hansenii (strain ATCC 36239 / CBS 767 / BCRC 21394 / JCM 1990 / NBRC 0083 / IGC 2968)</name>
    <name type="common">Yeast</name>
    <name type="synonym">Torulaspora hansenii</name>
    <dbReference type="NCBI Taxonomy" id="284592"/>
    <lineage>
        <taxon>Eukaryota</taxon>
        <taxon>Fungi</taxon>
        <taxon>Dikarya</taxon>
        <taxon>Ascomycota</taxon>
        <taxon>Saccharomycotina</taxon>
        <taxon>Pichiomycetes</taxon>
        <taxon>Debaryomycetaceae</taxon>
        <taxon>Debaryomyces</taxon>
    </lineage>
</organism>
<evidence type="ECO:0000256" key="5">
    <source>
        <dbReference type="ARBA" id="ARBA00022927"/>
    </source>
</evidence>
<feature type="domain" description="T-SNARE coiled-coil homology" evidence="12">
    <location>
        <begin position="229"/>
        <end position="291"/>
    </location>
</feature>
<feature type="compositionally biased region" description="Basic and acidic residues" evidence="10">
    <location>
        <begin position="328"/>
        <end position="352"/>
    </location>
</feature>
<accession>Q6BIN5</accession>
<dbReference type="InParanoid" id="Q6BIN5"/>
<dbReference type="GO" id="GO:0031201">
    <property type="term" value="C:SNARE complex"/>
    <property type="evidence" value="ECO:0007669"/>
    <property type="project" value="TreeGrafter"/>
</dbReference>
<dbReference type="Gene3D" id="1.20.58.70">
    <property type="match status" value="1"/>
</dbReference>
<dbReference type="STRING" id="284592.Q6BIN5"/>
<evidence type="ECO:0000256" key="8">
    <source>
        <dbReference type="ARBA" id="ARBA00023054"/>
    </source>
</evidence>
<evidence type="ECO:0000259" key="12">
    <source>
        <dbReference type="PROSITE" id="PS50192"/>
    </source>
</evidence>
<dbReference type="Proteomes" id="UP000000599">
    <property type="component" value="Chromosome G"/>
</dbReference>
<dbReference type="PROSITE" id="PS00914">
    <property type="entry name" value="SYNTAXIN"/>
    <property type="match status" value="1"/>
</dbReference>
<dbReference type="AlphaFoldDB" id="Q6BIN5"/>
<dbReference type="InterPro" id="IPR000727">
    <property type="entry name" value="T_SNARE_dom"/>
</dbReference>
<dbReference type="KEGG" id="dha:DEHA2G08954g"/>
<dbReference type="GO" id="GO:0006886">
    <property type="term" value="P:intracellular protein transport"/>
    <property type="evidence" value="ECO:0007669"/>
    <property type="project" value="InterPro"/>
</dbReference>
<keyword evidence="6 11" id="KW-1133">Transmembrane helix</keyword>
<sequence length="376" mass="43919">MFRDRTNLFLSYRRTVPRSISRNDRRFESLEEEEEGLIESRRSDRRQRYQDNNDSIEMKNLPPSIFDISREIDDNLLQIKGKTSELNSLYKKLLITNYNEKQAIENKIENLNYDITKKFESSYVLIKKFEFLQKNHGRLNLDYSNNEISIIESFKKNYALKIQESSLIFRNLQNNYIKFLKDDEDETDTLINDSNNDQFNLIENEEESRNIENYSKQILQQTQIHSSNSQFLQAREREISKLAMGILEISTIFKEMESMVIDQGSVLDRIDYNIANTAQDLKSSDKELIKAQGYQKRTTKCKLIFLLSLVVFALFIIVLVKPHGKTKVIEKPAPDSNPEDRPTINNPEDSKTGSKNVNAEGNSNADVDDSLYYKVI</sequence>
<dbReference type="GO" id="GO:0000139">
    <property type="term" value="C:Golgi membrane"/>
    <property type="evidence" value="ECO:0007669"/>
    <property type="project" value="UniProtKB-SubCell"/>
</dbReference>
<dbReference type="InterPro" id="IPR010989">
    <property type="entry name" value="SNARE"/>
</dbReference>
<comment type="similarity">
    <text evidence="2">Belongs to the syntaxin family.</text>
</comment>
<dbReference type="Pfam" id="PF05739">
    <property type="entry name" value="SNARE"/>
    <property type="match status" value="1"/>
</dbReference>
<dbReference type="RefSeq" id="XP_461936.2">
    <property type="nucleotide sequence ID" value="XM_461936.1"/>
</dbReference>
<dbReference type="GO" id="GO:0048278">
    <property type="term" value="P:vesicle docking"/>
    <property type="evidence" value="ECO:0007669"/>
    <property type="project" value="TreeGrafter"/>
</dbReference>
<dbReference type="FunCoup" id="Q6BIN5">
    <property type="interactions" value="785"/>
</dbReference>
<dbReference type="HOGENOM" id="CLU_038177_0_1_1"/>
<keyword evidence="9 11" id="KW-0472">Membrane</keyword>
<dbReference type="PANTHER" id="PTHR19957:SF83">
    <property type="entry name" value="SYNTAXIN-16"/>
    <property type="match status" value="1"/>
</dbReference>
<keyword evidence="5" id="KW-0653">Protein transport</keyword>
<evidence type="ECO:0000256" key="9">
    <source>
        <dbReference type="ARBA" id="ARBA00023136"/>
    </source>
</evidence>
<evidence type="ECO:0000256" key="10">
    <source>
        <dbReference type="SAM" id="MobiDB-lite"/>
    </source>
</evidence>
<name>Q6BIN5_DEBHA</name>